<dbReference type="AlphaFoldDB" id="A0A1A5YQ96"/>
<dbReference type="EMBL" id="LYPA01000032">
    <property type="protein sequence ID" value="OBR67565.1"/>
    <property type="molecule type" value="Genomic_DNA"/>
</dbReference>
<dbReference type="OrthoDB" id="9782387at2"/>
<evidence type="ECO:0000256" key="4">
    <source>
        <dbReference type="ARBA" id="ARBA00022723"/>
    </source>
</evidence>
<evidence type="ECO:0000256" key="7">
    <source>
        <dbReference type="PIRNR" id="PIRNR000368"/>
    </source>
</evidence>
<dbReference type="Pfam" id="PF13353">
    <property type="entry name" value="Fer4_12"/>
    <property type="match status" value="1"/>
</dbReference>
<dbReference type="PIRSF" id="PIRSF000368">
    <property type="entry name" value="NrdG"/>
    <property type="match status" value="1"/>
</dbReference>
<sequence>MNLSGYYPESINEGPGIRAVLFISGCRHACPGCFSPHTWSFRAGVPLDLDKQRELLEDMRENPLLQGVTLCGGDPFYSAEELTPFVAEIRRSLPHFDVWSYTGFTFEQLQEREEMRALLQLCDVIIDGRFVEEQKDLTLLYRGSSNQRILDVRASLAHGKAVSAPGFI</sequence>
<keyword evidence="4" id="KW-0479">Metal-binding</keyword>
<dbReference type="InterPro" id="IPR012837">
    <property type="entry name" value="NrdG"/>
</dbReference>
<dbReference type="GO" id="GO:0004748">
    <property type="term" value="F:ribonucleoside-diphosphate reductase activity, thioredoxin disulfide as acceptor"/>
    <property type="evidence" value="ECO:0007669"/>
    <property type="project" value="TreeGrafter"/>
</dbReference>
<accession>A0A1A5YQ96</accession>
<evidence type="ECO:0000256" key="2">
    <source>
        <dbReference type="ARBA" id="ARBA00022485"/>
    </source>
</evidence>
<keyword evidence="6" id="KW-0411">Iron-sulfur</keyword>
<proteinExistence type="inferred from homology"/>
<comment type="caution">
    <text evidence="8">The sequence shown here is derived from an EMBL/GenBank/DDBJ whole genome shotgun (WGS) entry which is preliminary data.</text>
</comment>
<dbReference type="SFLD" id="SFLDS00029">
    <property type="entry name" value="Radical_SAM"/>
    <property type="match status" value="1"/>
</dbReference>
<organism evidence="8 9">
    <name type="scientific">Paenibacillus oryzae</name>
    <dbReference type="NCBI Taxonomy" id="1844972"/>
    <lineage>
        <taxon>Bacteria</taxon>
        <taxon>Bacillati</taxon>
        <taxon>Bacillota</taxon>
        <taxon>Bacilli</taxon>
        <taxon>Bacillales</taxon>
        <taxon>Paenibacillaceae</taxon>
        <taxon>Paenibacillus</taxon>
    </lineage>
</organism>
<dbReference type="InterPro" id="IPR058240">
    <property type="entry name" value="rSAM_sf"/>
</dbReference>
<comment type="similarity">
    <text evidence="7">Belongs to the organic radical-activating enzymes family.</text>
</comment>
<dbReference type="SFLD" id="SFLDG01066">
    <property type="entry name" value="organic_radical-activating_enz"/>
    <property type="match status" value="1"/>
</dbReference>
<dbReference type="NCBIfam" id="TIGR02491">
    <property type="entry name" value="NrdG"/>
    <property type="match status" value="1"/>
</dbReference>
<keyword evidence="3" id="KW-0949">S-adenosyl-L-methionine</keyword>
<dbReference type="Proteomes" id="UP000092024">
    <property type="component" value="Unassembled WGS sequence"/>
</dbReference>
<keyword evidence="2" id="KW-0004">4Fe-4S</keyword>
<dbReference type="Gene3D" id="3.20.20.70">
    <property type="entry name" value="Aldolase class I"/>
    <property type="match status" value="1"/>
</dbReference>
<dbReference type="SUPFAM" id="SSF102114">
    <property type="entry name" value="Radical SAM enzymes"/>
    <property type="match status" value="1"/>
</dbReference>
<keyword evidence="5" id="KW-0408">Iron</keyword>
<dbReference type="SFLD" id="SFLDG01063">
    <property type="entry name" value="activating_enzymes__group_1"/>
    <property type="match status" value="1"/>
</dbReference>
<protein>
    <recommendedName>
        <fullName evidence="7">Anaerobic ribonucleoside-triphosphate reductase-activating protein</fullName>
        <ecNumber evidence="7">1.97.1.-</ecNumber>
    </recommendedName>
</protein>
<dbReference type="GO" id="GO:0043365">
    <property type="term" value="F:[formate-C-acetyltransferase]-activating enzyme activity"/>
    <property type="evidence" value="ECO:0007669"/>
    <property type="project" value="InterPro"/>
</dbReference>
<evidence type="ECO:0000313" key="9">
    <source>
        <dbReference type="Proteomes" id="UP000092024"/>
    </source>
</evidence>
<evidence type="ECO:0000256" key="3">
    <source>
        <dbReference type="ARBA" id="ARBA00022691"/>
    </source>
</evidence>
<evidence type="ECO:0000313" key="8">
    <source>
        <dbReference type="EMBL" id="OBR67565.1"/>
    </source>
</evidence>
<dbReference type="STRING" id="1844972.A7K91_22010"/>
<comment type="cofactor">
    <cofactor evidence="1">
        <name>[4Fe-4S] cluster</name>
        <dbReference type="ChEBI" id="CHEBI:49883"/>
    </cofactor>
</comment>
<dbReference type="PANTHER" id="PTHR30352">
    <property type="entry name" value="PYRUVATE FORMATE-LYASE-ACTIVATING ENZYME"/>
    <property type="match status" value="1"/>
</dbReference>
<reference evidence="8 9" key="1">
    <citation type="submission" date="2016-05" db="EMBL/GenBank/DDBJ databases">
        <title>Paenibacillus oryzae. sp. nov., isolated from the rice root.</title>
        <authorList>
            <person name="Zhang J."/>
            <person name="Zhang X."/>
        </authorList>
    </citation>
    <scope>NUCLEOTIDE SEQUENCE [LARGE SCALE GENOMIC DNA]</scope>
    <source>
        <strain evidence="8 9">1DrF-4</strain>
    </source>
</reference>
<dbReference type="GO" id="GO:0046872">
    <property type="term" value="F:metal ion binding"/>
    <property type="evidence" value="ECO:0007669"/>
    <property type="project" value="UniProtKB-KW"/>
</dbReference>
<keyword evidence="7" id="KW-0560">Oxidoreductase</keyword>
<keyword evidence="9" id="KW-1185">Reference proteome</keyword>
<dbReference type="EC" id="1.97.1.-" evidence="7"/>
<dbReference type="CDD" id="cd01335">
    <property type="entry name" value="Radical_SAM"/>
    <property type="match status" value="1"/>
</dbReference>
<dbReference type="GO" id="GO:0051539">
    <property type="term" value="F:4 iron, 4 sulfur cluster binding"/>
    <property type="evidence" value="ECO:0007669"/>
    <property type="project" value="UniProtKB-KW"/>
</dbReference>
<comment type="function">
    <text evidence="7">Activation of anaerobic ribonucleoside-triphosphate reductase under anaerobic conditions by generation of an organic free radical, using S-adenosylmethionine and reduced flavodoxin as cosubstrates to produce 5'-deoxy-adenosine.</text>
</comment>
<dbReference type="InterPro" id="IPR007197">
    <property type="entry name" value="rSAM"/>
</dbReference>
<gene>
    <name evidence="8" type="ORF">A7K91_22010</name>
</gene>
<evidence type="ECO:0000256" key="1">
    <source>
        <dbReference type="ARBA" id="ARBA00001966"/>
    </source>
</evidence>
<evidence type="ECO:0000256" key="6">
    <source>
        <dbReference type="ARBA" id="ARBA00023014"/>
    </source>
</evidence>
<dbReference type="InterPro" id="IPR034457">
    <property type="entry name" value="Organic_radical-activating"/>
</dbReference>
<dbReference type="SFLD" id="SFLDF00299">
    <property type="entry name" value="anaerobic_ribonucleoside-triph"/>
    <property type="match status" value="1"/>
</dbReference>
<evidence type="ECO:0000256" key="5">
    <source>
        <dbReference type="ARBA" id="ARBA00023004"/>
    </source>
</evidence>
<dbReference type="PANTHER" id="PTHR30352:SF2">
    <property type="entry name" value="ANAEROBIC RIBONUCLEOSIDE-TRIPHOSPHATE REDUCTASE-ACTIVATING PROTEIN"/>
    <property type="match status" value="1"/>
</dbReference>
<dbReference type="RefSeq" id="WP_068680358.1">
    <property type="nucleotide sequence ID" value="NZ_LYPA01000032.1"/>
</dbReference>
<name>A0A1A5YQ96_9BACL</name>
<dbReference type="InterPro" id="IPR013785">
    <property type="entry name" value="Aldolase_TIM"/>
</dbReference>